<dbReference type="Pfam" id="PF08450">
    <property type="entry name" value="SGL"/>
    <property type="match status" value="1"/>
</dbReference>
<organism evidence="2 3">
    <name type="scientific">Aspergillus mulundensis</name>
    <dbReference type="NCBI Taxonomy" id="1810919"/>
    <lineage>
        <taxon>Eukaryota</taxon>
        <taxon>Fungi</taxon>
        <taxon>Dikarya</taxon>
        <taxon>Ascomycota</taxon>
        <taxon>Pezizomycotina</taxon>
        <taxon>Eurotiomycetes</taxon>
        <taxon>Eurotiomycetidae</taxon>
        <taxon>Eurotiales</taxon>
        <taxon>Aspergillaceae</taxon>
        <taxon>Aspergillus</taxon>
        <taxon>Aspergillus subgen. Nidulantes</taxon>
    </lineage>
</organism>
<dbReference type="SUPFAM" id="SSF63829">
    <property type="entry name" value="Calcium-dependent phosphotriesterase"/>
    <property type="match status" value="1"/>
</dbReference>
<proteinExistence type="predicted"/>
<dbReference type="InterPro" id="IPR013658">
    <property type="entry name" value="SGL"/>
</dbReference>
<dbReference type="InterPro" id="IPR052988">
    <property type="entry name" value="Oryzine_lactonohydrolase"/>
</dbReference>
<feature type="domain" description="SMP-30/Gluconolactonase/LRE-like region" evidence="1">
    <location>
        <begin position="99"/>
        <end position="314"/>
    </location>
</feature>
<dbReference type="InterPro" id="IPR011042">
    <property type="entry name" value="6-blade_b-propeller_TolB-like"/>
</dbReference>
<keyword evidence="3" id="KW-1185">Reference proteome</keyword>
<name>A0A3D8QS03_9EURO</name>
<dbReference type="PANTHER" id="PTHR47064">
    <property type="entry name" value="PUTATIVE (AFU_ORTHOLOGUE AFUA_1G08990)-RELATED"/>
    <property type="match status" value="1"/>
</dbReference>
<evidence type="ECO:0000313" key="3">
    <source>
        <dbReference type="Proteomes" id="UP000256690"/>
    </source>
</evidence>
<protein>
    <recommendedName>
        <fullName evidence="1">SMP-30/Gluconolactonase/LRE-like region domain-containing protein</fullName>
    </recommendedName>
</protein>
<evidence type="ECO:0000313" key="2">
    <source>
        <dbReference type="EMBL" id="RDW64461.1"/>
    </source>
</evidence>
<comment type="caution">
    <text evidence="2">The sequence shown here is derived from an EMBL/GenBank/DDBJ whole genome shotgun (WGS) entry which is preliminary data.</text>
</comment>
<reference evidence="2 3" key="1">
    <citation type="journal article" date="2018" name="IMA Fungus">
        <title>IMA Genome-F 9: Draft genome sequence of Annulohypoxylon stygium, Aspergillus mulundensis, Berkeleyomyces basicola (syn. Thielaviopsis basicola), Ceratocystis smalleyi, two Cercospora beticola strains, Coleophoma cylindrospora, Fusarium fracticaudum, Phialophora cf. hyalina, and Morchella septimelata.</title>
        <authorList>
            <person name="Wingfield B.D."/>
            <person name="Bills G.F."/>
            <person name="Dong Y."/>
            <person name="Huang W."/>
            <person name="Nel W.J."/>
            <person name="Swalarsk-Parry B.S."/>
            <person name="Vaghefi N."/>
            <person name="Wilken P.M."/>
            <person name="An Z."/>
            <person name="de Beer Z.W."/>
            <person name="De Vos L."/>
            <person name="Chen L."/>
            <person name="Duong T.A."/>
            <person name="Gao Y."/>
            <person name="Hammerbacher A."/>
            <person name="Kikkert J.R."/>
            <person name="Li Y."/>
            <person name="Li H."/>
            <person name="Li K."/>
            <person name="Li Q."/>
            <person name="Liu X."/>
            <person name="Ma X."/>
            <person name="Naidoo K."/>
            <person name="Pethybridge S.J."/>
            <person name="Sun J."/>
            <person name="Steenkamp E.T."/>
            <person name="van der Nest M.A."/>
            <person name="van Wyk S."/>
            <person name="Wingfield M.J."/>
            <person name="Xiong C."/>
            <person name="Yue Q."/>
            <person name="Zhang X."/>
        </authorList>
    </citation>
    <scope>NUCLEOTIDE SEQUENCE [LARGE SCALE GENOMIC DNA]</scope>
    <source>
        <strain evidence="2 3">DSM 5745</strain>
    </source>
</reference>
<dbReference type="OrthoDB" id="423498at2759"/>
<gene>
    <name evidence="2" type="ORF">DSM5745_09872</name>
</gene>
<evidence type="ECO:0000259" key="1">
    <source>
        <dbReference type="Pfam" id="PF08450"/>
    </source>
</evidence>
<dbReference type="STRING" id="1810919.A0A3D8QS03"/>
<sequence>MRFPQLLPLASSGPGNGTTGFKTIQPGFKAILGDHPKLDLLIENTTYPFAHEAPVYMPETGDLFIVGNYQTPTGGQPIQISRIIPQKNGSYVREVINPDIPMANGAINYKGGVLFCAQGTTERPSSLIWMNATAPYKTKVLLDNFLGRHFSSLNDPEVHSDGSIWFTDPTYGYDQGFGAKPDLPTQVYRFDPQTGDVRAMADRLGQPNGIAFSPDESIVYVTDTDAQRGTGDKNPTRPATIYAYDIKYYSGAPFLVNRRVFAYADNGIPDGVKTDTEGNVYSGCGDGIHVWSPAGVLLGKILLPDVSANLAFARPGEMFALNEYRLWKVTLSSEVRGTILDHLEGYH</sequence>
<dbReference type="PANTHER" id="PTHR47064:SF2">
    <property type="entry name" value="SMP-30_GLUCONOLACTONASE_LRE-LIKE REGION DOMAIN-CONTAINING PROTEIN-RELATED"/>
    <property type="match status" value="1"/>
</dbReference>
<dbReference type="RefSeq" id="XP_026599620.1">
    <property type="nucleotide sequence ID" value="XM_026751888.1"/>
</dbReference>
<dbReference type="Proteomes" id="UP000256690">
    <property type="component" value="Unassembled WGS sequence"/>
</dbReference>
<dbReference type="AlphaFoldDB" id="A0A3D8QS03"/>
<dbReference type="GeneID" id="38120242"/>
<dbReference type="Gene3D" id="2.120.10.30">
    <property type="entry name" value="TolB, C-terminal domain"/>
    <property type="match status" value="1"/>
</dbReference>
<dbReference type="EMBL" id="PVWQ01000014">
    <property type="protein sequence ID" value="RDW64461.1"/>
    <property type="molecule type" value="Genomic_DNA"/>
</dbReference>
<accession>A0A3D8QS03</accession>